<dbReference type="Proteomes" id="UP000184047">
    <property type="component" value="Unassembled WGS sequence"/>
</dbReference>
<protein>
    <submittedName>
        <fullName evidence="2">Glycosyltransferase involved in cell wall bisynthesis</fullName>
    </submittedName>
</protein>
<keyword evidence="2" id="KW-0808">Transferase</keyword>
<keyword evidence="3" id="KW-1185">Reference proteome</keyword>
<dbReference type="AlphaFoldDB" id="A0A1M5LX36"/>
<dbReference type="Gene3D" id="3.40.50.2000">
    <property type="entry name" value="Glycogen Phosphorylase B"/>
    <property type="match status" value="2"/>
</dbReference>
<sequence length="365" mass="41581">MKIIFYINSMAPAGGIERVIAQHMHFLSGKNELILITDDSEASFYKLPANVKHIYLNIDTKLLLNESRLKRIFKISYSFFKNVNLLRQKIKEINPDCVYTAHPLNLLKVIFSIRNYKKIFVTEHASITGYNSIYKKIAFVFYKKIKLLAVPTTLDSEIYNQNGIKNEYLPNPLPFYPEETTLYKNKVALNIGRFTDDKQHLLLLDLWARSNAIKEGWTLKIIGKGENYDKIKLKIIELGIENNVIITPPTKDIIEEYLNASLFLFTSRAEGFGLVLAEAMACALPCISFNCPSGPRDIITNGNDGYLVEVGDEVGFIDKVNLLTANIDICRMLGKNARLNVTKFSSKKISERLNYLVDSNFKTNT</sequence>
<dbReference type="InterPro" id="IPR001296">
    <property type="entry name" value="Glyco_trans_1"/>
</dbReference>
<proteinExistence type="predicted"/>
<dbReference type="STRING" id="421058.SAMN05421866_1248"/>
<name>A0A1M5LX36_9FLAO</name>
<accession>A0A1M5LX36</accession>
<dbReference type="PANTHER" id="PTHR12526">
    <property type="entry name" value="GLYCOSYLTRANSFERASE"/>
    <property type="match status" value="1"/>
</dbReference>
<dbReference type="PANTHER" id="PTHR12526:SF630">
    <property type="entry name" value="GLYCOSYLTRANSFERASE"/>
    <property type="match status" value="1"/>
</dbReference>
<evidence type="ECO:0000313" key="2">
    <source>
        <dbReference type="EMBL" id="SHG69607.1"/>
    </source>
</evidence>
<dbReference type="EMBL" id="FQWT01000001">
    <property type="protein sequence ID" value="SHG69607.1"/>
    <property type="molecule type" value="Genomic_DNA"/>
</dbReference>
<evidence type="ECO:0000313" key="3">
    <source>
        <dbReference type="Proteomes" id="UP000184047"/>
    </source>
</evidence>
<dbReference type="OrthoDB" id="9811239at2"/>
<dbReference type="GO" id="GO:0016757">
    <property type="term" value="F:glycosyltransferase activity"/>
    <property type="evidence" value="ECO:0007669"/>
    <property type="project" value="InterPro"/>
</dbReference>
<dbReference type="RefSeq" id="WP_083538867.1">
    <property type="nucleotide sequence ID" value="NZ_FQWT01000001.1"/>
</dbReference>
<dbReference type="Pfam" id="PF00534">
    <property type="entry name" value="Glycos_transf_1"/>
    <property type="match status" value="1"/>
</dbReference>
<evidence type="ECO:0000259" key="1">
    <source>
        <dbReference type="Pfam" id="PF00534"/>
    </source>
</evidence>
<gene>
    <name evidence="2" type="ORF">SAMN05421866_1248</name>
</gene>
<feature type="domain" description="Glycosyl transferase family 1" evidence="1">
    <location>
        <begin position="184"/>
        <end position="338"/>
    </location>
</feature>
<organism evidence="2 3">
    <name type="scientific">Chryseobacterium oranimense</name>
    <dbReference type="NCBI Taxonomy" id="421058"/>
    <lineage>
        <taxon>Bacteria</taxon>
        <taxon>Pseudomonadati</taxon>
        <taxon>Bacteroidota</taxon>
        <taxon>Flavobacteriia</taxon>
        <taxon>Flavobacteriales</taxon>
        <taxon>Weeksellaceae</taxon>
        <taxon>Chryseobacterium group</taxon>
        <taxon>Chryseobacterium</taxon>
    </lineage>
</organism>
<reference evidence="3" key="1">
    <citation type="submission" date="2016-11" db="EMBL/GenBank/DDBJ databases">
        <authorList>
            <person name="Varghese N."/>
            <person name="Submissions S."/>
        </authorList>
    </citation>
    <scope>NUCLEOTIDE SEQUENCE [LARGE SCALE GENOMIC DNA]</scope>
    <source>
        <strain evidence="3">DSM 19055</strain>
    </source>
</reference>
<dbReference type="SUPFAM" id="SSF53756">
    <property type="entry name" value="UDP-Glycosyltransferase/glycogen phosphorylase"/>
    <property type="match status" value="1"/>
</dbReference>